<dbReference type="Gene3D" id="3.40.109.10">
    <property type="entry name" value="NADH Oxidase"/>
    <property type="match status" value="2"/>
</dbReference>
<proteinExistence type="predicted"/>
<sequence>METSPLKTTTPEAIPPFDPSASVEDKLRLAIHYAILAPSSHNTQPWRFMVGDGSVMLCADRLRALSVVDPYDRELLISCGAALLNLRVALSRFGFAYVIDMFPSPSDPDVIALVRLDPHGYHDESLVPLFDAILERVTTRTPYANEAVPCDVQRALVDAGAAEGAEIACVDAPHALDEIAELIADADRLQFADPRFRRELANWVHPRRHDDGMPAFAAGVPALLDFATPVVASAIRTFDLGGGLAAMHHKLVDGSPLIVGISTASDDRDAWVAAGQALERVLLVAAAAGLTASYLNQPIEIDALRERLRPLLHVDAHPQLLLRIGRGPVVAHAPRRPLMDVVS</sequence>
<dbReference type="KEGG" id="but:X994_4766"/>
<dbReference type="Proteomes" id="UP000030475">
    <property type="component" value="Unassembled WGS sequence"/>
</dbReference>
<protein>
    <submittedName>
        <fullName evidence="1">Nitroreductase family protein</fullName>
    </submittedName>
</protein>
<dbReference type="InterPro" id="IPR029479">
    <property type="entry name" value="Nitroreductase"/>
</dbReference>
<dbReference type="InterPro" id="IPR050627">
    <property type="entry name" value="Nitroreductase/BluB"/>
</dbReference>
<dbReference type="OrthoDB" id="272552at2"/>
<gene>
    <name evidence="1" type="ORF">Y036_5213</name>
</gene>
<dbReference type="PANTHER" id="PTHR23026:SF123">
    <property type="entry name" value="NAD(P)H NITROREDUCTASE RV3131-RELATED"/>
    <property type="match status" value="1"/>
</dbReference>
<dbReference type="GO" id="GO:0016491">
    <property type="term" value="F:oxidoreductase activity"/>
    <property type="evidence" value="ECO:0007669"/>
    <property type="project" value="InterPro"/>
</dbReference>
<dbReference type="InterPro" id="IPR000415">
    <property type="entry name" value="Nitroreductase-like"/>
</dbReference>
<organism evidence="1 2">
    <name type="scientific">Burkholderia pseudomallei</name>
    <name type="common">Pseudomonas pseudomallei</name>
    <dbReference type="NCBI Taxonomy" id="28450"/>
    <lineage>
        <taxon>Bacteria</taxon>
        <taxon>Pseudomonadati</taxon>
        <taxon>Pseudomonadota</taxon>
        <taxon>Betaproteobacteria</taxon>
        <taxon>Burkholderiales</taxon>
        <taxon>Burkholderiaceae</taxon>
        <taxon>Burkholderia</taxon>
        <taxon>pseudomallei group</taxon>
    </lineage>
</organism>
<dbReference type="AlphaFoldDB" id="A0A095QRS9"/>
<dbReference type="EMBL" id="JQIM01000008">
    <property type="protein sequence ID" value="KGX16004.1"/>
    <property type="molecule type" value="Genomic_DNA"/>
</dbReference>
<dbReference type="RefSeq" id="WP_004523279.1">
    <property type="nucleotide sequence ID" value="NZ_AP028082.1"/>
</dbReference>
<accession>A0A095QRS9</accession>
<name>A0A095QRS9_BURPE</name>
<comment type="caution">
    <text evidence="1">The sequence shown here is derived from an EMBL/GenBank/DDBJ whole genome shotgun (WGS) entry which is preliminary data.</text>
</comment>
<reference evidence="1 2" key="1">
    <citation type="submission" date="2014-08" db="EMBL/GenBank/DDBJ databases">
        <authorList>
            <person name="Bunnell A."/>
            <person name="Chain P.S."/>
            <person name="Chertkov O."/>
            <person name="Currie B.J."/>
            <person name="Daligault H.E."/>
            <person name="Davenport K.W."/>
            <person name="Davis C."/>
            <person name="Gleasner C.D."/>
            <person name="Johnson S.L."/>
            <person name="Kaestli M."/>
            <person name="Koren S."/>
            <person name="Kunde Y.A."/>
            <person name="Mayo M."/>
            <person name="McMurry K.K."/>
            <person name="Price E.P."/>
            <person name="Reitenga K.G."/>
            <person name="Robison R."/>
            <person name="Rosovitz M.J."/>
            <person name="Sarovich D.S."/>
            <person name="Teshima H."/>
        </authorList>
    </citation>
    <scope>NUCLEOTIDE SEQUENCE [LARGE SCALE GENOMIC DNA]</scope>
    <source>
        <strain evidence="1 2">MSHR44</strain>
    </source>
</reference>
<dbReference type="SUPFAM" id="SSF55469">
    <property type="entry name" value="FMN-dependent nitroreductase-like"/>
    <property type="match status" value="2"/>
</dbReference>
<dbReference type="NCBIfam" id="NF047509">
    <property type="entry name" value="Rv3131_FMN_oxido"/>
    <property type="match status" value="1"/>
</dbReference>
<evidence type="ECO:0000313" key="2">
    <source>
        <dbReference type="Proteomes" id="UP000030475"/>
    </source>
</evidence>
<dbReference type="Pfam" id="PF00881">
    <property type="entry name" value="Nitroreductase"/>
    <property type="match status" value="1"/>
</dbReference>
<evidence type="ECO:0000313" key="1">
    <source>
        <dbReference type="EMBL" id="KGX16004.1"/>
    </source>
</evidence>
<dbReference type="PANTHER" id="PTHR23026">
    <property type="entry name" value="NADPH NITROREDUCTASE"/>
    <property type="match status" value="1"/>
</dbReference>